<gene>
    <name evidence="4" type="ORF">A3Q56_06840</name>
</gene>
<keyword evidence="5" id="KW-1185">Reference proteome</keyword>
<dbReference type="Gene3D" id="3.30.70.1400">
    <property type="entry name" value="Aminomethyltransferase beta-barrel domains"/>
    <property type="match status" value="1"/>
</dbReference>
<dbReference type="InterPro" id="IPR027266">
    <property type="entry name" value="TrmE/GcvT-like"/>
</dbReference>
<name>A0A177ATW8_9BILA</name>
<dbReference type="PANTHER" id="PTHR43757:SF15">
    <property type="entry name" value="PYRUVATE DEHYDROGENASE PHOSPHATASE REGULATORY SUBUNIT, MITOCHONDRIAL-LIKE"/>
    <property type="match status" value="1"/>
</dbReference>
<dbReference type="InterPro" id="IPR028896">
    <property type="entry name" value="GcvT/YgfZ/DmdA"/>
</dbReference>
<dbReference type="PANTHER" id="PTHR43757">
    <property type="entry name" value="AMINOMETHYLTRANSFERASE"/>
    <property type="match status" value="1"/>
</dbReference>
<accession>A0A177ATW8</accession>
<protein>
    <submittedName>
        <fullName evidence="4">Uncharacterized protein</fullName>
    </submittedName>
</protein>
<proteinExistence type="inferred from homology"/>
<evidence type="ECO:0000256" key="1">
    <source>
        <dbReference type="ARBA" id="ARBA00008609"/>
    </source>
</evidence>
<comment type="caution">
    <text evidence="4">The sequence shown here is derived from an EMBL/GenBank/DDBJ whole genome shotgun (WGS) entry which is preliminary data.</text>
</comment>
<dbReference type="InterPro" id="IPR013977">
    <property type="entry name" value="GcvT_C"/>
</dbReference>
<dbReference type="GO" id="GO:0005739">
    <property type="term" value="C:mitochondrion"/>
    <property type="evidence" value="ECO:0007669"/>
    <property type="project" value="TreeGrafter"/>
</dbReference>
<dbReference type="Gene3D" id="2.40.30.110">
    <property type="entry name" value="Aminomethyltransferase beta-barrel domains"/>
    <property type="match status" value="1"/>
</dbReference>
<dbReference type="InterPro" id="IPR029043">
    <property type="entry name" value="GcvT/YgfZ_C"/>
</dbReference>
<dbReference type="Pfam" id="PF08669">
    <property type="entry name" value="GCV_T_C"/>
    <property type="match status" value="1"/>
</dbReference>
<evidence type="ECO:0000259" key="2">
    <source>
        <dbReference type="Pfam" id="PF01571"/>
    </source>
</evidence>
<evidence type="ECO:0000313" key="5">
    <source>
        <dbReference type="Proteomes" id="UP000078046"/>
    </source>
</evidence>
<dbReference type="OrthoDB" id="498204at2759"/>
<dbReference type="Proteomes" id="UP000078046">
    <property type="component" value="Unassembled WGS sequence"/>
</dbReference>
<evidence type="ECO:0000259" key="3">
    <source>
        <dbReference type="Pfam" id="PF08669"/>
    </source>
</evidence>
<evidence type="ECO:0000313" key="4">
    <source>
        <dbReference type="EMBL" id="OAF65449.1"/>
    </source>
</evidence>
<dbReference type="Gene3D" id="3.30.1360.120">
    <property type="entry name" value="Probable tRNA modification gtpase trme, domain 1"/>
    <property type="match status" value="1"/>
</dbReference>
<dbReference type="SUPFAM" id="SSF101790">
    <property type="entry name" value="Aminomethyltransferase beta-barrel domain"/>
    <property type="match status" value="1"/>
</dbReference>
<dbReference type="EMBL" id="LWCA01001286">
    <property type="protein sequence ID" value="OAF65449.1"/>
    <property type="molecule type" value="Genomic_DNA"/>
</dbReference>
<organism evidence="4 5">
    <name type="scientific">Intoshia linei</name>
    <dbReference type="NCBI Taxonomy" id="1819745"/>
    <lineage>
        <taxon>Eukaryota</taxon>
        <taxon>Metazoa</taxon>
        <taxon>Spiralia</taxon>
        <taxon>Lophotrochozoa</taxon>
        <taxon>Mesozoa</taxon>
        <taxon>Orthonectida</taxon>
        <taxon>Rhopaluridae</taxon>
        <taxon>Intoshia</taxon>
    </lineage>
</organism>
<dbReference type="AlphaFoldDB" id="A0A177ATW8"/>
<feature type="domain" description="GCVT N-terminal" evidence="2">
    <location>
        <begin position="2"/>
        <end position="72"/>
    </location>
</feature>
<reference evidence="4 5" key="1">
    <citation type="submission" date="2016-04" db="EMBL/GenBank/DDBJ databases">
        <title>The genome of Intoshia linei affirms orthonectids as highly simplified spiralians.</title>
        <authorList>
            <person name="Mikhailov K.V."/>
            <person name="Slusarev G.S."/>
            <person name="Nikitin M.A."/>
            <person name="Logacheva M.D."/>
            <person name="Penin A."/>
            <person name="Aleoshin V."/>
            <person name="Panchin Y.V."/>
        </authorList>
    </citation>
    <scope>NUCLEOTIDE SEQUENCE [LARGE SCALE GENOMIC DNA]</scope>
    <source>
        <strain evidence="4">Intl2013</strain>
        <tissue evidence="4">Whole animal</tissue>
    </source>
</reference>
<dbReference type="InterPro" id="IPR006222">
    <property type="entry name" value="GCVT_N"/>
</dbReference>
<dbReference type="Pfam" id="PF01571">
    <property type="entry name" value="GCV_T"/>
    <property type="match status" value="1"/>
</dbReference>
<feature type="domain" description="Aminomethyltransferase C-terminal" evidence="3">
    <location>
        <begin position="96"/>
        <end position="180"/>
    </location>
</feature>
<comment type="similarity">
    <text evidence="1">Belongs to the GcvT family.</text>
</comment>
<sequence length="195" mass="22173">MTHSGEDGFLLYVPNEYGLYTYDTICNAGKNFGLINIGFYALRSLRIEKFFPYWGIDILSNMTPLECGKDQRVCYEKSNFIGKEALLSQKRKGASRRLVNFEMRDCDINKDWWITGGEPIYLNGNHVGNVTSSAYGFSVNNIVLIGNVDFAVTPFETPQKAIDSSTFKIKVNNQWFTAKASLYSRFIKPVEDIID</sequence>
<dbReference type="SUPFAM" id="SSF103025">
    <property type="entry name" value="Folate-binding domain"/>
    <property type="match status" value="1"/>
</dbReference>